<sequence length="254" mass="25699">MSERSDLHGSVAIVTGASRGIGLAIATELLGRGAKVCITARKAGPLADAARALGSPDSVISVAGNTDSSEHRGECVEATMAAFGRIDLLVNNSGTNPTYGPMIETSSAASSKVFDVNVTSALEWVKLVHAAWMGEHGGSIVNISSAAGIRPALGIGIYGASKAALSQLTAQLAWELAPGIRVNAVAPAVVQTVFAEALYVGRESTVASAYPLGRLGTPQDIASAVAFLLSSEASWITGQTLVIDGGLGLTGGIE</sequence>
<dbReference type="AlphaFoldDB" id="A0A6J7BZ16"/>
<dbReference type="NCBIfam" id="NF005559">
    <property type="entry name" value="PRK07231.1"/>
    <property type="match status" value="1"/>
</dbReference>
<dbReference type="PRINTS" id="PR00080">
    <property type="entry name" value="SDRFAMILY"/>
</dbReference>
<dbReference type="CDD" id="cd05233">
    <property type="entry name" value="SDR_c"/>
    <property type="match status" value="1"/>
</dbReference>
<dbReference type="PANTHER" id="PTHR43943:SF2">
    <property type="entry name" value="DEHYDROGENASE_REDUCTASE 4"/>
    <property type="match status" value="1"/>
</dbReference>
<organism evidence="2">
    <name type="scientific">freshwater metagenome</name>
    <dbReference type="NCBI Taxonomy" id="449393"/>
    <lineage>
        <taxon>unclassified sequences</taxon>
        <taxon>metagenomes</taxon>
        <taxon>ecological metagenomes</taxon>
    </lineage>
</organism>
<evidence type="ECO:0000256" key="1">
    <source>
        <dbReference type="ARBA" id="ARBA00006484"/>
    </source>
</evidence>
<dbReference type="SUPFAM" id="SSF51735">
    <property type="entry name" value="NAD(P)-binding Rossmann-fold domains"/>
    <property type="match status" value="1"/>
</dbReference>
<protein>
    <submittedName>
        <fullName evidence="2">Unannotated protein</fullName>
    </submittedName>
</protein>
<gene>
    <name evidence="2" type="ORF">UFOPK3268_01110</name>
</gene>
<dbReference type="PRINTS" id="PR00081">
    <property type="entry name" value="GDHRDH"/>
</dbReference>
<reference evidence="2" key="1">
    <citation type="submission" date="2020-05" db="EMBL/GenBank/DDBJ databases">
        <authorList>
            <person name="Chiriac C."/>
            <person name="Salcher M."/>
            <person name="Ghai R."/>
            <person name="Kavagutti S V."/>
        </authorList>
    </citation>
    <scope>NUCLEOTIDE SEQUENCE</scope>
</reference>
<dbReference type="PROSITE" id="PS00061">
    <property type="entry name" value="ADH_SHORT"/>
    <property type="match status" value="1"/>
</dbReference>
<dbReference type="Gene3D" id="3.40.50.720">
    <property type="entry name" value="NAD(P)-binding Rossmann-like Domain"/>
    <property type="match status" value="1"/>
</dbReference>
<proteinExistence type="inferred from homology"/>
<dbReference type="InterPro" id="IPR020904">
    <property type="entry name" value="Sc_DH/Rdtase_CS"/>
</dbReference>
<dbReference type="FunFam" id="3.40.50.720:FF:000084">
    <property type="entry name" value="Short-chain dehydrogenase reductase"/>
    <property type="match status" value="1"/>
</dbReference>
<evidence type="ECO:0000313" key="2">
    <source>
        <dbReference type="EMBL" id="CAB4850956.1"/>
    </source>
</evidence>
<dbReference type="PANTHER" id="PTHR43943">
    <property type="entry name" value="DEHYDROGENASE/REDUCTASE (SDR FAMILY) MEMBER 4"/>
    <property type="match status" value="1"/>
</dbReference>
<name>A0A6J7BZ16_9ZZZZ</name>
<dbReference type="EMBL" id="CAFBIZ010000144">
    <property type="protein sequence ID" value="CAB4850956.1"/>
    <property type="molecule type" value="Genomic_DNA"/>
</dbReference>
<dbReference type="InterPro" id="IPR002347">
    <property type="entry name" value="SDR_fam"/>
</dbReference>
<accession>A0A6J7BZ16</accession>
<dbReference type="Pfam" id="PF13561">
    <property type="entry name" value="adh_short_C2"/>
    <property type="match status" value="1"/>
</dbReference>
<comment type="similarity">
    <text evidence="1">Belongs to the short-chain dehydrogenases/reductases (SDR) family.</text>
</comment>
<dbReference type="InterPro" id="IPR036291">
    <property type="entry name" value="NAD(P)-bd_dom_sf"/>
</dbReference>